<accession>A0A1I2SEG1</accession>
<dbReference type="RefSeq" id="WP_089754257.1">
    <property type="nucleotide sequence ID" value="NZ_FOOG01000050.1"/>
</dbReference>
<evidence type="ECO:0000256" key="1">
    <source>
        <dbReference type="ARBA" id="ARBA00022553"/>
    </source>
</evidence>
<keyword evidence="1" id="KW-0597">Phosphoprotein</keyword>
<dbReference type="InterPro" id="IPR036513">
    <property type="entry name" value="STAS_dom_sf"/>
</dbReference>
<dbReference type="SUPFAM" id="SSF52091">
    <property type="entry name" value="SpoIIaa-like"/>
    <property type="match status" value="1"/>
</dbReference>
<dbReference type="InterPro" id="IPR002645">
    <property type="entry name" value="STAS_dom"/>
</dbReference>
<dbReference type="PROSITE" id="PS50801">
    <property type="entry name" value="STAS"/>
    <property type="match status" value="1"/>
</dbReference>
<dbReference type="AlphaFoldDB" id="A0A1I2SEG1"/>
<dbReference type="CDD" id="cd07041">
    <property type="entry name" value="STAS_RsbR_RsbS_like"/>
    <property type="match status" value="1"/>
</dbReference>
<keyword evidence="4" id="KW-1185">Reference proteome</keyword>
<evidence type="ECO:0000259" key="2">
    <source>
        <dbReference type="PROSITE" id="PS50801"/>
    </source>
</evidence>
<dbReference type="Proteomes" id="UP000198897">
    <property type="component" value="Unassembled WGS sequence"/>
</dbReference>
<gene>
    <name evidence="3" type="ORF">SAMN05216353_15014</name>
</gene>
<reference evidence="4" key="1">
    <citation type="submission" date="2016-10" db="EMBL/GenBank/DDBJ databases">
        <authorList>
            <person name="Varghese N."/>
            <person name="Submissions S."/>
        </authorList>
    </citation>
    <scope>NUCLEOTIDE SEQUENCE [LARGE SCALE GENOMIC DNA]</scope>
    <source>
        <strain evidence="4">FP5</strain>
    </source>
</reference>
<dbReference type="EMBL" id="FOOG01000050">
    <property type="protein sequence ID" value="SFG51212.1"/>
    <property type="molecule type" value="Genomic_DNA"/>
</dbReference>
<dbReference type="InterPro" id="IPR051932">
    <property type="entry name" value="Bact_StressResp_Reg"/>
</dbReference>
<dbReference type="Gene3D" id="3.30.750.24">
    <property type="entry name" value="STAS domain"/>
    <property type="match status" value="1"/>
</dbReference>
<proteinExistence type="predicted"/>
<dbReference type="PANTHER" id="PTHR33745">
    <property type="entry name" value="RSBT ANTAGONIST PROTEIN RSBS-RELATED"/>
    <property type="match status" value="1"/>
</dbReference>
<evidence type="ECO:0000313" key="4">
    <source>
        <dbReference type="Proteomes" id="UP000198897"/>
    </source>
</evidence>
<feature type="domain" description="STAS" evidence="2">
    <location>
        <begin position="165"/>
        <end position="276"/>
    </location>
</feature>
<evidence type="ECO:0000313" key="3">
    <source>
        <dbReference type="EMBL" id="SFG51212.1"/>
    </source>
</evidence>
<sequence length="285" mass="32602">MQRNRELHDFLLHKAEDLTEQWYESLDKSDPRGVYSSKDPKVIETLKGQNFEFHQHLCKVFIQPMDQFLEEFDDWVMKIASDPEHLSTPTYLIMREFLRVRDQYLYFVKEFIAVSDNAYTQEQIDRWKEVLIKAFDIVTMRVVEEKSNQLDTRIDKQQKTINELSSPLIDLSNGRALLPLVGDIDSSRASAIMDNTLKGCTDKGIDQLFIDLSGVYLVDTMVAHQIFQLISGLQLIGVSTTLSGIRPEIAHTAVQLGIDFGQISITPTLAQAIDRDPIYTSKPSS</sequence>
<name>A0A1I2SEG1_9BACI</name>
<dbReference type="PANTHER" id="PTHR33745:SF3">
    <property type="entry name" value="RSBT CO-ANTAGONIST PROTEIN RSBRC"/>
    <property type="match status" value="1"/>
</dbReference>
<organism evidence="3 4">
    <name type="scientific">Halobacillus alkaliphilus</name>
    <dbReference type="NCBI Taxonomy" id="396056"/>
    <lineage>
        <taxon>Bacteria</taxon>
        <taxon>Bacillati</taxon>
        <taxon>Bacillota</taxon>
        <taxon>Bacilli</taxon>
        <taxon>Bacillales</taxon>
        <taxon>Bacillaceae</taxon>
        <taxon>Halobacillus</taxon>
    </lineage>
</organism>
<dbReference type="Pfam" id="PF01740">
    <property type="entry name" value="STAS"/>
    <property type="match status" value="1"/>
</dbReference>
<protein>
    <submittedName>
        <fullName evidence="3">RsbT co-antagonist protein RsbR</fullName>
    </submittedName>
</protein>
<dbReference type="OrthoDB" id="9800154at2"/>